<feature type="compositionally biased region" description="Basic and acidic residues" evidence="1">
    <location>
        <begin position="133"/>
        <end position="142"/>
    </location>
</feature>
<dbReference type="Proteomes" id="UP001519460">
    <property type="component" value="Unassembled WGS sequence"/>
</dbReference>
<feature type="region of interest" description="Disordered" evidence="1">
    <location>
        <begin position="69"/>
        <end position="274"/>
    </location>
</feature>
<evidence type="ECO:0000256" key="1">
    <source>
        <dbReference type="SAM" id="MobiDB-lite"/>
    </source>
</evidence>
<dbReference type="PANTHER" id="PTHR33480">
    <property type="entry name" value="SET DOMAIN-CONTAINING PROTEIN-RELATED"/>
    <property type="match status" value="1"/>
</dbReference>
<name>A0ABD0J7R3_9CAEN</name>
<accession>A0ABD0J7R3</accession>
<dbReference type="PANTHER" id="PTHR33480:SF5">
    <property type="entry name" value="SI:DKEY-51D8.9"/>
    <property type="match status" value="1"/>
</dbReference>
<gene>
    <name evidence="2" type="ORF">BaRGS_00037827</name>
</gene>
<feature type="compositionally biased region" description="Basic and acidic residues" evidence="1">
    <location>
        <begin position="111"/>
        <end position="126"/>
    </location>
</feature>
<comment type="caution">
    <text evidence="2">The sequence shown here is derived from an EMBL/GenBank/DDBJ whole genome shotgun (WGS) entry which is preliminary data.</text>
</comment>
<dbReference type="EMBL" id="JACVVK020000582">
    <property type="protein sequence ID" value="KAK7464627.1"/>
    <property type="molecule type" value="Genomic_DNA"/>
</dbReference>
<reference evidence="2 3" key="1">
    <citation type="journal article" date="2023" name="Sci. Data">
        <title>Genome assembly of the Korean intertidal mud-creeper Batillaria attramentaria.</title>
        <authorList>
            <person name="Patra A.K."/>
            <person name="Ho P.T."/>
            <person name="Jun S."/>
            <person name="Lee S.J."/>
            <person name="Kim Y."/>
            <person name="Won Y.J."/>
        </authorList>
    </citation>
    <scope>NUCLEOTIDE SEQUENCE [LARGE SCALE GENOMIC DNA]</scope>
    <source>
        <strain evidence="2">Wonlab-2016</strain>
    </source>
</reference>
<feature type="compositionally biased region" description="Basic and acidic residues" evidence="1">
    <location>
        <begin position="248"/>
        <end position="268"/>
    </location>
</feature>
<evidence type="ECO:0000313" key="2">
    <source>
        <dbReference type="EMBL" id="KAK7464627.1"/>
    </source>
</evidence>
<dbReference type="AlphaFoldDB" id="A0ABD0J7R3"/>
<keyword evidence="3" id="KW-1185">Reference proteome</keyword>
<feature type="non-terminal residue" evidence="2">
    <location>
        <position position="1"/>
    </location>
</feature>
<evidence type="ECO:0000313" key="3">
    <source>
        <dbReference type="Proteomes" id="UP001519460"/>
    </source>
</evidence>
<sequence>FACRVHAPQGKLLRALFVVSNFRFVSRVVSRLNKPKPKTVDLRSLPKRKMLSASAVFDQLRIMGVLKDKSHKNSVPHPLDESDRKLSVSQSDWEPGSVSSSTDSDSDASSDWDRGCKRVKLKETPSPKRKRSPAPDRLKKTDGGCNRVKKIPSHRPLNRPMVGPLDLEISADTSDSPAHYITGEETSSAPHPLELESDTELSVSQSDWEPGSVSSSTDSDSDASSDWDRGRKRVKLKETPSPKRKRSPAPDRLKKTDRGRKWVKETTSRKRSCAPARQKKMLNFECDYEYVADSESDSDGSVQYPALISHCPDPKVQVAAANQKEPPKKHCCKFCEKLVTKISKHAQNVHGSEAEVARILSMEKNTKERREAWVQLTTDGDYSHNYKVLKDKRGVLIPKYRTIMQKKG</sequence>
<feature type="compositionally biased region" description="Basic residues" evidence="1">
    <location>
        <begin position="147"/>
        <end position="157"/>
    </location>
</feature>
<protein>
    <submittedName>
        <fullName evidence="2">Uncharacterized protein</fullName>
    </submittedName>
</protein>
<organism evidence="2 3">
    <name type="scientific">Batillaria attramentaria</name>
    <dbReference type="NCBI Taxonomy" id="370345"/>
    <lineage>
        <taxon>Eukaryota</taxon>
        <taxon>Metazoa</taxon>
        <taxon>Spiralia</taxon>
        <taxon>Lophotrochozoa</taxon>
        <taxon>Mollusca</taxon>
        <taxon>Gastropoda</taxon>
        <taxon>Caenogastropoda</taxon>
        <taxon>Sorbeoconcha</taxon>
        <taxon>Cerithioidea</taxon>
        <taxon>Batillariidae</taxon>
        <taxon>Batillaria</taxon>
    </lineage>
</organism>
<proteinExistence type="predicted"/>